<dbReference type="InterPro" id="IPR027417">
    <property type="entry name" value="P-loop_NTPase"/>
</dbReference>
<dbReference type="Pfam" id="PF06745">
    <property type="entry name" value="ATPase"/>
    <property type="match status" value="1"/>
</dbReference>
<accession>A0A7C2Z8J6</accession>
<keyword evidence="2" id="KW-0067">ATP-binding</keyword>
<dbReference type="PANTHER" id="PTHR43637:SF1">
    <property type="entry name" value="UPF0273 PROTEIN TM_0370"/>
    <property type="match status" value="1"/>
</dbReference>
<keyword evidence="1" id="KW-0547">Nucleotide-binding</keyword>
<dbReference type="SUPFAM" id="SSF52540">
    <property type="entry name" value="P-loop containing nucleoside triphosphate hydrolases"/>
    <property type="match status" value="1"/>
</dbReference>
<feature type="domain" description="KaiC-like" evidence="3">
    <location>
        <begin position="8"/>
        <end position="135"/>
    </location>
</feature>
<dbReference type="InterPro" id="IPR014774">
    <property type="entry name" value="KaiC-like_dom"/>
</dbReference>
<dbReference type="EMBL" id="DSGT01000004">
    <property type="protein sequence ID" value="HEW52881.1"/>
    <property type="molecule type" value="Genomic_DNA"/>
</dbReference>
<organism evidence="4">
    <name type="scientific">Ignisphaera aggregans</name>
    <dbReference type="NCBI Taxonomy" id="334771"/>
    <lineage>
        <taxon>Archaea</taxon>
        <taxon>Thermoproteota</taxon>
        <taxon>Thermoprotei</taxon>
        <taxon>Desulfurococcales</taxon>
        <taxon>Desulfurococcaceae</taxon>
        <taxon>Ignisphaera</taxon>
    </lineage>
</organism>
<comment type="caution">
    <text evidence="4">The sequence shown here is derived from an EMBL/GenBank/DDBJ whole genome shotgun (WGS) entry which is preliminary data.</text>
</comment>
<sequence>MYLRIPVSRDVESIVEMINNVLTSWKPMVIVVDSINVLMENVEDPNKRAWLQNYFYSLSEIINGVAVLIAEIPLGGAVIGLGSIEFVADAVIILKHRIEGGLLARTMEIRKMRGAPITISEFPFTITAKKGIEVFIPPILAEIRKPGR</sequence>
<evidence type="ECO:0000256" key="1">
    <source>
        <dbReference type="ARBA" id="ARBA00022741"/>
    </source>
</evidence>
<reference evidence="4" key="1">
    <citation type="journal article" date="2020" name="mSystems">
        <title>Genome- and Community-Level Interaction Insights into Carbon Utilization and Element Cycling Functions of Hydrothermarchaeota in Hydrothermal Sediment.</title>
        <authorList>
            <person name="Zhou Z."/>
            <person name="Liu Y."/>
            <person name="Xu W."/>
            <person name="Pan J."/>
            <person name="Luo Z.H."/>
            <person name="Li M."/>
        </authorList>
    </citation>
    <scope>NUCLEOTIDE SEQUENCE [LARGE SCALE GENOMIC DNA]</scope>
    <source>
        <strain evidence="4">SpSt-16</strain>
    </source>
</reference>
<dbReference type="AlphaFoldDB" id="A0A7C2Z8J6"/>
<proteinExistence type="predicted"/>
<name>A0A7C2Z8J6_9CREN</name>
<dbReference type="GO" id="GO:0005524">
    <property type="term" value="F:ATP binding"/>
    <property type="evidence" value="ECO:0007669"/>
    <property type="project" value="UniProtKB-KW"/>
</dbReference>
<evidence type="ECO:0000256" key="2">
    <source>
        <dbReference type="ARBA" id="ARBA00022840"/>
    </source>
</evidence>
<gene>
    <name evidence="4" type="ORF">ENO77_01735</name>
</gene>
<evidence type="ECO:0000259" key="3">
    <source>
        <dbReference type="Pfam" id="PF06745"/>
    </source>
</evidence>
<dbReference type="Gene3D" id="3.40.50.300">
    <property type="entry name" value="P-loop containing nucleotide triphosphate hydrolases"/>
    <property type="match status" value="1"/>
</dbReference>
<dbReference type="PANTHER" id="PTHR43637">
    <property type="entry name" value="UPF0273 PROTEIN TM_0370"/>
    <property type="match status" value="1"/>
</dbReference>
<protein>
    <recommendedName>
        <fullName evidence="3">KaiC-like domain-containing protein</fullName>
    </recommendedName>
</protein>
<evidence type="ECO:0000313" key="4">
    <source>
        <dbReference type="EMBL" id="HEW52881.1"/>
    </source>
</evidence>